<accession>A0A6P6XSV5</accession>
<feature type="binding site" evidence="5">
    <location>
        <position position="262"/>
    </location>
    <ligand>
        <name>Fe cation</name>
        <dbReference type="ChEBI" id="CHEBI:24875"/>
        <note>catalytic</note>
    </ligand>
</feature>
<dbReference type="KEGG" id="dpte:113790475"/>
<evidence type="ECO:0000259" key="6">
    <source>
        <dbReference type="PROSITE" id="PS51471"/>
    </source>
</evidence>
<dbReference type="GO" id="GO:0035516">
    <property type="term" value="F:broad specificity oxidative DNA demethylase activity"/>
    <property type="evidence" value="ECO:0007669"/>
    <property type="project" value="TreeGrafter"/>
</dbReference>
<dbReference type="InterPro" id="IPR037151">
    <property type="entry name" value="AlkB-like_sf"/>
</dbReference>
<dbReference type="PANTHER" id="PTHR16557:SF2">
    <property type="entry name" value="NUCLEIC ACID DIOXYGENASE ALKBH1"/>
    <property type="match status" value="1"/>
</dbReference>
<keyword evidence="7" id="KW-1185">Reference proteome</keyword>
<organism evidence="7 8">
    <name type="scientific">Dermatophagoides pteronyssinus</name>
    <name type="common">European house dust mite</name>
    <dbReference type="NCBI Taxonomy" id="6956"/>
    <lineage>
        <taxon>Eukaryota</taxon>
        <taxon>Metazoa</taxon>
        <taxon>Ecdysozoa</taxon>
        <taxon>Arthropoda</taxon>
        <taxon>Chelicerata</taxon>
        <taxon>Arachnida</taxon>
        <taxon>Acari</taxon>
        <taxon>Acariformes</taxon>
        <taxon>Sarcoptiformes</taxon>
        <taxon>Astigmata</taxon>
        <taxon>Psoroptidia</taxon>
        <taxon>Analgoidea</taxon>
        <taxon>Pyroglyphidae</taxon>
        <taxon>Dermatophagoidinae</taxon>
        <taxon>Dermatophagoides</taxon>
    </lineage>
</organism>
<gene>
    <name evidence="8" type="primary">LOC113790475</name>
</gene>
<feature type="domain" description="Fe2OG dioxygenase" evidence="6">
    <location>
        <begin position="186"/>
        <end position="291"/>
    </location>
</feature>
<evidence type="ECO:0000256" key="1">
    <source>
        <dbReference type="ARBA" id="ARBA00022723"/>
    </source>
</evidence>
<feature type="binding site" evidence="5">
    <location>
        <position position="204"/>
    </location>
    <ligand>
        <name>Fe cation</name>
        <dbReference type="ChEBI" id="CHEBI:24875"/>
        <note>catalytic</note>
    </ligand>
</feature>
<dbReference type="AlphaFoldDB" id="A0A6P6XSV5"/>
<dbReference type="CTD" id="2768870"/>
<dbReference type="GO" id="GO:0005634">
    <property type="term" value="C:nucleus"/>
    <property type="evidence" value="ECO:0007669"/>
    <property type="project" value="TreeGrafter"/>
</dbReference>
<dbReference type="GO" id="GO:0005737">
    <property type="term" value="C:cytoplasm"/>
    <property type="evidence" value="ECO:0007669"/>
    <property type="project" value="TreeGrafter"/>
</dbReference>
<dbReference type="InterPro" id="IPR005123">
    <property type="entry name" value="Oxoglu/Fe-dep_dioxygenase_dom"/>
</dbReference>
<evidence type="ECO:0000256" key="2">
    <source>
        <dbReference type="ARBA" id="ARBA00022964"/>
    </source>
</evidence>
<dbReference type="OMA" id="CFHTDHS"/>
<reference evidence="8" key="1">
    <citation type="submission" date="2025-08" db="UniProtKB">
        <authorList>
            <consortium name="RefSeq"/>
        </authorList>
    </citation>
    <scope>IDENTIFICATION</scope>
    <source>
        <strain evidence="8">Airmid</strain>
    </source>
</reference>
<keyword evidence="4 5" id="KW-0408">Iron</keyword>
<proteinExistence type="predicted"/>
<comment type="cofactor">
    <cofactor evidence="5">
        <name>Fe(2+)</name>
        <dbReference type="ChEBI" id="CHEBI:29033"/>
    </cofactor>
    <text evidence="5">Binds 1 Fe(2+) ion per subunit.</text>
</comment>
<dbReference type="Gene3D" id="2.60.120.590">
    <property type="entry name" value="Alpha-ketoglutarate-dependent dioxygenase AlkB-like"/>
    <property type="match status" value="1"/>
</dbReference>
<dbReference type="FunCoup" id="A0A6P6XSV5">
    <property type="interactions" value="1933"/>
</dbReference>
<dbReference type="Pfam" id="PF13532">
    <property type="entry name" value="2OG-FeII_Oxy_2"/>
    <property type="match status" value="1"/>
</dbReference>
<feature type="binding site" evidence="5">
    <location>
        <position position="206"/>
    </location>
    <ligand>
        <name>Fe cation</name>
        <dbReference type="ChEBI" id="CHEBI:24875"/>
        <note>catalytic</note>
    </ligand>
</feature>
<dbReference type="SUPFAM" id="SSF51197">
    <property type="entry name" value="Clavaminate synthase-like"/>
    <property type="match status" value="1"/>
</dbReference>
<evidence type="ECO:0000313" key="8">
    <source>
        <dbReference type="RefSeq" id="XP_027195948.1"/>
    </source>
</evidence>
<keyword evidence="3" id="KW-0560">Oxidoreductase</keyword>
<dbReference type="RefSeq" id="XP_027195948.1">
    <property type="nucleotide sequence ID" value="XM_027340147.1"/>
</dbReference>
<evidence type="ECO:0000313" key="7">
    <source>
        <dbReference type="Proteomes" id="UP000515146"/>
    </source>
</evidence>
<dbReference type="InterPro" id="IPR004574">
    <property type="entry name" value="Alkb"/>
</dbReference>
<dbReference type="PROSITE" id="PS51471">
    <property type="entry name" value="FE2OG_OXY"/>
    <property type="match status" value="1"/>
</dbReference>
<keyword evidence="2" id="KW-0223">Dioxygenase</keyword>
<dbReference type="Proteomes" id="UP000515146">
    <property type="component" value="Unplaced"/>
</dbReference>
<protein>
    <submittedName>
        <fullName evidence="8">Nucleic acid dioxygenase ALKBH1-like</fullName>
    </submittedName>
</protein>
<sequence>MCHVCVPSIIMVDSGDEDIYKTTFKLYRNWTPESNLPLIDFTAKKNYENYFENITETWSKSSSSSIDTNFETFKHFKSIDQWKIYKSIKGLNGLFIITGILNENFRQNWFDYFHNQLPCLQNDLNLKSNIPLSSLETMKKLRWITFGYHHDWNTKIYNLEQTTVCIPERIIDLCRMISMFMNFDFKPEAGIVNYYNRNSSLCFHTDHSELNHQAPLISLSLGRSAIFLIGGPNKQSTKPIIPILLNDSDLIIMSDKSRLALHSVPKILPESSTVNDHQSIHRINVNIRQVF</sequence>
<dbReference type="GO" id="GO:0008198">
    <property type="term" value="F:ferrous iron binding"/>
    <property type="evidence" value="ECO:0007669"/>
    <property type="project" value="TreeGrafter"/>
</dbReference>
<dbReference type="OrthoDB" id="6614653at2759"/>
<dbReference type="GO" id="GO:0035515">
    <property type="term" value="F:oxidative RNA demethylase activity"/>
    <property type="evidence" value="ECO:0007669"/>
    <property type="project" value="TreeGrafter"/>
</dbReference>
<dbReference type="PANTHER" id="PTHR16557">
    <property type="entry name" value="ALKYLATED DNA REPAIR PROTEIN ALKB-RELATED"/>
    <property type="match status" value="1"/>
</dbReference>
<evidence type="ECO:0000256" key="3">
    <source>
        <dbReference type="ARBA" id="ARBA00023002"/>
    </source>
</evidence>
<evidence type="ECO:0000256" key="5">
    <source>
        <dbReference type="PIRSR" id="PIRSR604574-2"/>
    </source>
</evidence>
<dbReference type="InParanoid" id="A0A6P6XSV5"/>
<dbReference type="InterPro" id="IPR027450">
    <property type="entry name" value="AlkB-like"/>
</dbReference>
<name>A0A6P6XSV5_DERPT</name>
<dbReference type="GO" id="GO:0035513">
    <property type="term" value="P:oxidative RNA demethylation"/>
    <property type="evidence" value="ECO:0007669"/>
    <property type="project" value="TreeGrafter"/>
</dbReference>
<evidence type="ECO:0000256" key="4">
    <source>
        <dbReference type="ARBA" id="ARBA00023004"/>
    </source>
</evidence>
<keyword evidence="1 5" id="KW-0479">Metal-binding</keyword>